<dbReference type="Proteomes" id="UP000587527">
    <property type="component" value="Unassembled WGS sequence"/>
</dbReference>
<proteinExistence type="predicted"/>
<evidence type="ECO:0000313" key="3">
    <source>
        <dbReference type="Proteomes" id="UP000587527"/>
    </source>
</evidence>
<accession>A0A841C177</accession>
<sequence length="48" mass="5539">MTRNSRVADYDPVYRQYVLPRWMTQPTTALPALPPRRPRNAAKDLPTG</sequence>
<evidence type="ECO:0000256" key="1">
    <source>
        <dbReference type="SAM" id="MobiDB-lite"/>
    </source>
</evidence>
<feature type="region of interest" description="Disordered" evidence="1">
    <location>
        <begin position="28"/>
        <end position="48"/>
    </location>
</feature>
<gene>
    <name evidence="2" type="ORF">F4553_006246</name>
</gene>
<comment type="caution">
    <text evidence="2">The sequence shown here is derived from an EMBL/GenBank/DDBJ whole genome shotgun (WGS) entry which is preliminary data.</text>
</comment>
<dbReference type="AlphaFoldDB" id="A0A841C177"/>
<keyword evidence="3" id="KW-1185">Reference proteome</keyword>
<organism evidence="2 3">
    <name type="scientific">Allocatelliglobosispora scoriae</name>
    <dbReference type="NCBI Taxonomy" id="643052"/>
    <lineage>
        <taxon>Bacteria</taxon>
        <taxon>Bacillati</taxon>
        <taxon>Actinomycetota</taxon>
        <taxon>Actinomycetes</taxon>
        <taxon>Micromonosporales</taxon>
        <taxon>Micromonosporaceae</taxon>
        <taxon>Allocatelliglobosispora</taxon>
    </lineage>
</organism>
<dbReference type="RefSeq" id="WP_184843016.1">
    <property type="nucleotide sequence ID" value="NZ_JACHMN010000003.1"/>
</dbReference>
<protein>
    <submittedName>
        <fullName evidence="2">Uncharacterized protein</fullName>
    </submittedName>
</protein>
<evidence type="ECO:0000313" key="2">
    <source>
        <dbReference type="EMBL" id="MBB5872812.1"/>
    </source>
</evidence>
<name>A0A841C177_9ACTN</name>
<reference evidence="2 3" key="1">
    <citation type="submission" date="2020-08" db="EMBL/GenBank/DDBJ databases">
        <title>Sequencing the genomes of 1000 actinobacteria strains.</title>
        <authorList>
            <person name="Klenk H.-P."/>
        </authorList>
    </citation>
    <scope>NUCLEOTIDE SEQUENCE [LARGE SCALE GENOMIC DNA]</scope>
    <source>
        <strain evidence="2 3">DSM 45362</strain>
    </source>
</reference>
<dbReference type="EMBL" id="JACHMN010000003">
    <property type="protein sequence ID" value="MBB5872812.1"/>
    <property type="molecule type" value="Genomic_DNA"/>
</dbReference>